<sequence>MELIVEAVRYKIDSGVAQIALVQPQIGNALNPSLINQLSQALQAAIADSSCRAIVLRAEGTDFCKGLDLEWILQQGGRPQIELFQAFINCLQLICHSHLPVIACVEGNVTGGGLGLVAACDLVIANENVIFMLPEVIIGMIPALIAPFLLRRLTIAQLKYLTLSSRGIDSLEAKAFGLVDEVATEGMATTLNRQLQRLFRSSPEAIAASKQYFEQLYGSDLQRQTNIALNQLVSWLAQPEVLEGIQSFTEGFSPPWFQKYRGKTHV</sequence>
<reference evidence="2 3" key="1">
    <citation type="submission" date="2016-04" db="EMBL/GenBank/DDBJ databases">
        <authorList>
            <person name="Evans L.H."/>
            <person name="Alamgir A."/>
            <person name="Owens N."/>
            <person name="Weber N.D."/>
            <person name="Virtaneva K."/>
            <person name="Barbian K."/>
            <person name="Babar A."/>
            <person name="Rosenke K."/>
        </authorList>
    </citation>
    <scope>NUCLEOTIDE SEQUENCE [LARGE SCALE GENOMIC DNA]</scope>
    <source>
        <strain evidence="2">NIES-2108</strain>
    </source>
</reference>
<evidence type="ECO:0008006" key="4">
    <source>
        <dbReference type="Google" id="ProtNLM"/>
    </source>
</evidence>
<dbReference type="InterPro" id="IPR051683">
    <property type="entry name" value="Enoyl-CoA_Hydratase/Isomerase"/>
</dbReference>
<dbReference type="EMBL" id="LXQE01000136">
    <property type="protein sequence ID" value="RCJ37453.1"/>
    <property type="molecule type" value="Genomic_DNA"/>
</dbReference>
<dbReference type="InterPro" id="IPR029045">
    <property type="entry name" value="ClpP/crotonase-like_dom_sf"/>
</dbReference>
<evidence type="ECO:0000313" key="3">
    <source>
        <dbReference type="Proteomes" id="UP000252085"/>
    </source>
</evidence>
<protein>
    <recommendedName>
        <fullName evidence="4">Enoyl-CoA hydratase</fullName>
    </recommendedName>
</protein>
<dbReference type="PANTHER" id="PTHR42964:SF1">
    <property type="entry name" value="POLYKETIDE BIOSYNTHESIS ENOYL-COA HYDRATASE PKSH-RELATED"/>
    <property type="match status" value="1"/>
</dbReference>
<gene>
    <name evidence="2" type="ORF">A6769_11095</name>
</gene>
<proteinExistence type="inferred from homology"/>
<evidence type="ECO:0000256" key="1">
    <source>
        <dbReference type="ARBA" id="ARBA00005254"/>
    </source>
</evidence>
<dbReference type="AlphaFoldDB" id="A0A367RP43"/>
<dbReference type="GO" id="GO:0003824">
    <property type="term" value="F:catalytic activity"/>
    <property type="evidence" value="ECO:0007669"/>
    <property type="project" value="UniProtKB-ARBA"/>
</dbReference>
<comment type="caution">
    <text evidence="2">The sequence shown here is derived from an EMBL/GenBank/DDBJ whole genome shotgun (WGS) entry which is preliminary data.</text>
</comment>
<dbReference type="PANTHER" id="PTHR42964">
    <property type="entry name" value="ENOYL-COA HYDRATASE"/>
    <property type="match status" value="1"/>
</dbReference>
<dbReference type="InterPro" id="IPR001753">
    <property type="entry name" value="Enoyl-CoA_hydra/iso"/>
</dbReference>
<evidence type="ECO:0000313" key="2">
    <source>
        <dbReference type="EMBL" id="RCJ37453.1"/>
    </source>
</evidence>
<comment type="similarity">
    <text evidence="1">Belongs to the enoyl-CoA hydratase/isomerase family.</text>
</comment>
<organism evidence="2 3">
    <name type="scientific">Nostoc punctiforme NIES-2108</name>
    <dbReference type="NCBI Taxonomy" id="1356359"/>
    <lineage>
        <taxon>Bacteria</taxon>
        <taxon>Bacillati</taxon>
        <taxon>Cyanobacteriota</taxon>
        <taxon>Cyanophyceae</taxon>
        <taxon>Nostocales</taxon>
        <taxon>Nostocaceae</taxon>
        <taxon>Nostoc</taxon>
    </lineage>
</organism>
<accession>A0A367RP43</accession>
<dbReference type="SUPFAM" id="SSF52096">
    <property type="entry name" value="ClpP/crotonase"/>
    <property type="match status" value="1"/>
</dbReference>
<dbReference type="CDD" id="cd06558">
    <property type="entry name" value="crotonase-like"/>
    <property type="match status" value="1"/>
</dbReference>
<dbReference type="Pfam" id="PF00378">
    <property type="entry name" value="ECH_1"/>
    <property type="match status" value="1"/>
</dbReference>
<dbReference type="Proteomes" id="UP000252085">
    <property type="component" value="Unassembled WGS sequence"/>
</dbReference>
<dbReference type="Gene3D" id="3.90.226.10">
    <property type="entry name" value="2-enoyl-CoA Hydratase, Chain A, domain 1"/>
    <property type="match status" value="1"/>
</dbReference>
<name>A0A367RP43_NOSPU</name>